<comment type="caution">
    <text evidence="3">The sequence shown here is derived from an EMBL/GenBank/DDBJ whole genome shotgun (WGS) entry which is preliminary data.</text>
</comment>
<sequence>MDISRTGSHFKIQHGINEQHRRKNSEKKDIYTDKKNRSMDHETEHHGDDSTVTTHERKQETVKVTSKMPVVDVDTAMQNNAKNNEYSDDKLLERQGVILLGNKSKTVQWLHEDIKITKEITEENKKKDKESTDEMFTQKITPVNLKIYSSKHVQLNDGTVHAVALAGKDSKSGKLQEGSLHDIKYSSVAMTTNQNKTNKLFHVNENFSRTLIGEDDSNVKIKPLGQETLNGREIISKYRKNKTIQMQSDIRHPDYLVGEKSVDLIIDDRNGFKLMDTDHYHQSADPNRTDVHIIGNVDTNPVNSVAKEGKFNQSQNETNKDGGNAFSTANVSTDKIDLSQASMHEHIIGKLLSKVDSNASLSNKEDKKEETGKFLDKGNMHDKIFSTGDLLTTVPVNLDGKDLLVNGVGNQTGKMEPDGTFQPGKELVAKSAGKQDLTGENDDDTDGQSGNLLKKNIIIVNEKKIFNIHKSPVSIIIAVIVLAVAVVIIASVIKRKYCSRSKNSGYHQLPWDVDIEDIEMHPQYKIT</sequence>
<feature type="transmembrane region" description="Helical" evidence="2">
    <location>
        <begin position="473"/>
        <end position="493"/>
    </location>
</feature>
<feature type="region of interest" description="Disordered" evidence="1">
    <location>
        <begin position="1"/>
        <end position="63"/>
    </location>
</feature>
<reference evidence="3" key="2">
    <citation type="journal article" date="2021" name="Genome Biol. Evol.">
        <title>Developing a high-quality reference genome for a parasitic bivalve with doubly uniparental inheritance (Bivalvia: Unionida).</title>
        <authorList>
            <person name="Smith C.H."/>
        </authorList>
    </citation>
    <scope>NUCLEOTIDE SEQUENCE</scope>
    <source>
        <strain evidence="3">CHS0354</strain>
        <tissue evidence="3">Mantle</tissue>
    </source>
</reference>
<reference evidence="3" key="1">
    <citation type="journal article" date="2021" name="Genome Biol. Evol.">
        <title>A High-Quality Reference Genome for a Parasitic Bivalve with Doubly Uniparental Inheritance (Bivalvia: Unionida).</title>
        <authorList>
            <person name="Smith C.H."/>
        </authorList>
    </citation>
    <scope>NUCLEOTIDE SEQUENCE</scope>
    <source>
        <strain evidence="3">CHS0354</strain>
    </source>
</reference>
<gene>
    <name evidence="3" type="ORF">CHS0354_014798</name>
</gene>
<accession>A0AAE0W0U2</accession>
<evidence type="ECO:0000313" key="3">
    <source>
        <dbReference type="EMBL" id="KAK3596312.1"/>
    </source>
</evidence>
<name>A0AAE0W0U2_9BIVA</name>
<keyword evidence="4" id="KW-1185">Reference proteome</keyword>
<organism evidence="3 4">
    <name type="scientific">Potamilus streckersoni</name>
    <dbReference type="NCBI Taxonomy" id="2493646"/>
    <lineage>
        <taxon>Eukaryota</taxon>
        <taxon>Metazoa</taxon>
        <taxon>Spiralia</taxon>
        <taxon>Lophotrochozoa</taxon>
        <taxon>Mollusca</taxon>
        <taxon>Bivalvia</taxon>
        <taxon>Autobranchia</taxon>
        <taxon>Heteroconchia</taxon>
        <taxon>Palaeoheterodonta</taxon>
        <taxon>Unionida</taxon>
        <taxon>Unionoidea</taxon>
        <taxon>Unionidae</taxon>
        <taxon>Ambleminae</taxon>
        <taxon>Lampsilini</taxon>
        <taxon>Potamilus</taxon>
    </lineage>
</organism>
<keyword evidence="2" id="KW-0472">Membrane</keyword>
<dbReference type="Proteomes" id="UP001195483">
    <property type="component" value="Unassembled WGS sequence"/>
</dbReference>
<evidence type="ECO:0000256" key="2">
    <source>
        <dbReference type="SAM" id="Phobius"/>
    </source>
</evidence>
<evidence type="ECO:0000256" key="1">
    <source>
        <dbReference type="SAM" id="MobiDB-lite"/>
    </source>
</evidence>
<feature type="compositionally biased region" description="Basic and acidic residues" evidence="1">
    <location>
        <begin position="26"/>
        <end position="61"/>
    </location>
</feature>
<keyword evidence="2" id="KW-0812">Transmembrane</keyword>
<proteinExistence type="predicted"/>
<protein>
    <submittedName>
        <fullName evidence="3">Uncharacterized protein</fullName>
    </submittedName>
</protein>
<dbReference type="EMBL" id="JAEAOA010000905">
    <property type="protein sequence ID" value="KAK3596312.1"/>
    <property type="molecule type" value="Genomic_DNA"/>
</dbReference>
<evidence type="ECO:0000313" key="4">
    <source>
        <dbReference type="Proteomes" id="UP001195483"/>
    </source>
</evidence>
<reference evidence="3" key="3">
    <citation type="submission" date="2023-05" db="EMBL/GenBank/DDBJ databases">
        <authorList>
            <person name="Smith C.H."/>
        </authorList>
    </citation>
    <scope>NUCLEOTIDE SEQUENCE</scope>
    <source>
        <strain evidence="3">CHS0354</strain>
        <tissue evidence="3">Mantle</tissue>
    </source>
</reference>
<dbReference type="AlphaFoldDB" id="A0AAE0W0U2"/>
<keyword evidence="2" id="KW-1133">Transmembrane helix</keyword>